<feature type="domain" description="DUF4833" evidence="1">
    <location>
        <begin position="50"/>
        <end position="187"/>
    </location>
</feature>
<dbReference type="Pfam" id="PF16117">
    <property type="entry name" value="DUF4833"/>
    <property type="match status" value="1"/>
</dbReference>
<evidence type="ECO:0000313" key="2">
    <source>
        <dbReference type="EMBL" id="MBK0403081.1"/>
    </source>
</evidence>
<name>A0ABS1C102_9BACT</name>
<dbReference type="RefSeq" id="WP_200505819.1">
    <property type="nucleotide sequence ID" value="NZ_JAEHFX010000003.1"/>
</dbReference>
<accession>A0ABS1C102</accession>
<keyword evidence="3" id="KW-1185">Reference proteome</keyword>
<comment type="caution">
    <text evidence="2">The sequence shown here is derived from an EMBL/GenBank/DDBJ whole genome shotgun (WGS) entry which is preliminary data.</text>
</comment>
<gene>
    <name evidence="2" type="ORF">I5M27_08790</name>
</gene>
<dbReference type="EMBL" id="JAEHFX010000003">
    <property type="protein sequence ID" value="MBK0403081.1"/>
    <property type="molecule type" value="Genomic_DNA"/>
</dbReference>
<reference evidence="2 3" key="1">
    <citation type="submission" date="2020-12" db="EMBL/GenBank/DDBJ databases">
        <title>Bacterial novel species Adhaeribacter sp. BT258 isolated from soil.</title>
        <authorList>
            <person name="Jung H.-Y."/>
        </authorList>
    </citation>
    <scope>NUCLEOTIDE SEQUENCE [LARGE SCALE GENOMIC DNA]</scope>
    <source>
        <strain evidence="2 3">BT258</strain>
    </source>
</reference>
<proteinExistence type="predicted"/>
<dbReference type="InterPro" id="IPR032269">
    <property type="entry name" value="DUF4833"/>
</dbReference>
<organism evidence="2 3">
    <name type="scientific">Adhaeribacter terrigena</name>
    <dbReference type="NCBI Taxonomy" id="2793070"/>
    <lineage>
        <taxon>Bacteria</taxon>
        <taxon>Pseudomonadati</taxon>
        <taxon>Bacteroidota</taxon>
        <taxon>Cytophagia</taxon>
        <taxon>Cytophagales</taxon>
        <taxon>Hymenobacteraceae</taxon>
        <taxon>Adhaeribacter</taxon>
    </lineage>
</organism>
<evidence type="ECO:0000259" key="1">
    <source>
        <dbReference type="Pfam" id="PF16117"/>
    </source>
</evidence>
<evidence type="ECO:0000313" key="3">
    <source>
        <dbReference type="Proteomes" id="UP000644147"/>
    </source>
</evidence>
<sequence length="190" mass="21870">MKRTNFTRNALLLAGFVFLAGFSFRYDIKFTAGGVTDNLPVPKNVKDLLFYVQRDPDANTVIYQLNRTGAGLLNEAEPISIFWIRYAEGGSRKELNYIQRKFAYGLNTKKLAKDHYELTFVSYSKLKLYLRKNSQGAFQVYTGINQEQVILDRVFVRIEGGTFWVPNVLYVELKGRDAVSEKAVMERFKP</sequence>
<dbReference type="Proteomes" id="UP000644147">
    <property type="component" value="Unassembled WGS sequence"/>
</dbReference>
<protein>
    <submittedName>
        <fullName evidence="2">DUF4833 domain-containing protein</fullName>
    </submittedName>
</protein>